<sequence length="82" mass="9717">MAGNYQRIGKTSDYKTVISQFFRTDFECPGVSTGAQYDFIFLDFRQIGRKDDFRLHPKAIFNRPAQHIRGTFQYLLVFRIFI</sequence>
<accession>A0A645IZW5</accession>
<dbReference type="EMBL" id="VSSQ01126711">
    <property type="protein sequence ID" value="MPN56412.1"/>
    <property type="molecule type" value="Genomic_DNA"/>
</dbReference>
<evidence type="ECO:0000313" key="1">
    <source>
        <dbReference type="EMBL" id="MPN56412.1"/>
    </source>
</evidence>
<dbReference type="AlphaFoldDB" id="A0A645IZW5"/>
<name>A0A645IZW5_9ZZZZ</name>
<comment type="caution">
    <text evidence="1">The sequence shown here is derived from an EMBL/GenBank/DDBJ whole genome shotgun (WGS) entry which is preliminary data.</text>
</comment>
<protein>
    <submittedName>
        <fullName evidence="1">Uncharacterized protein</fullName>
    </submittedName>
</protein>
<organism evidence="1">
    <name type="scientific">bioreactor metagenome</name>
    <dbReference type="NCBI Taxonomy" id="1076179"/>
    <lineage>
        <taxon>unclassified sequences</taxon>
        <taxon>metagenomes</taxon>
        <taxon>ecological metagenomes</taxon>
    </lineage>
</organism>
<reference evidence="1" key="1">
    <citation type="submission" date="2019-08" db="EMBL/GenBank/DDBJ databases">
        <authorList>
            <person name="Kucharzyk K."/>
            <person name="Murdoch R.W."/>
            <person name="Higgins S."/>
            <person name="Loffler F."/>
        </authorList>
    </citation>
    <scope>NUCLEOTIDE SEQUENCE</scope>
</reference>
<proteinExistence type="predicted"/>
<gene>
    <name evidence="1" type="ORF">SDC9_204100</name>
</gene>